<name>A0A3B1AGM6_9ZZZZ</name>
<evidence type="ECO:0000313" key="1">
    <source>
        <dbReference type="EMBL" id="VAW99043.1"/>
    </source>
</evidence>
<gene>
    <name evidence="1" type="ORF">MNBD_GAMMA23-2363</name>
</gene>
<reference evidence="1" key="1">
    <citation type="submission" date="2018-06" db="EMBL/GenBank/DDBJ databases">
        <authorList>
            <person name="Zhirakovskaya E."/>
        </authorList>
    </citation>
    <scope>NUCLEOTIDE SEQUENCE</scope>
</reference>
<dbReference type="PROSITE" id="PS51257">
    <property type="entry name" value="PROKAR_LIPOPROTEIN"/>
    <property type="match status" value="1"/>
</dbReference>
<evidence type="ECO:0008006" key="2">
    <source>
        <dbReference type="Google" id="ProtNLM"/>
    </source>
</evidence>
<dbReference type="EMBL" id="UOFT01000075">
    <property type="protein sequence ID" value="VAW99043.1"/>
    <property type="molecule type" value="Genomic_DNA"/>
</dbReference>
<sequence length="170" mass="19181">MKPVYCLLILLFSILLSSCGAIISEPVSDQKILKHLVPHYKAGQSLSIHNYYKKPTLVENSVQGAMYIQVDLKQLSGASIKLVKQAMAYQNVSVVPSNKKTITIRAHNVYLKSLFNLHLELSAELSNGKQGNVQQTYGKKAYHYERHNLAILPATEKLLKHPDFIKFMNE</sequence>
<dbReference type="AlphaFoldDB" id="A0A3B1AGM6"/>
<proteinExistence type="predicted"/>
<accession>A0A3B1AGM6</accession>
<protein>
    <recommendedName>
        <fullName evidence="2">Lipoprotein</fullName>
    </recommendedName>
</protein>
<organism evidence="1">
    <name type="scientific">hydrothermal vent metagenome</name>
    <dbReference type="NCBI Taxonomy" id="652676"/>
    <lineage>
        <taxon>unclassified sequences</taxon>
        <taxon>metagenomes</taxon>
        <taxon>ecological metagenomes</taxon>
    </lineage>
</organism>